<evidence type="ECO:0000313" key="1">
    <source>
        <dbReference type="EMBL" id="DAE20629.1"/>
    </source>
</evidence>
<name>A0A8S5QPE3_9CAUD</name>
<reference evidence="1" key="1">
    <citation type="journal article" date="2021" name="Proc. Natl. Acad. Sci. U.S.A.">
        <title>A Catalog of Tens of Thousands of Viruses from Human Metagenomes Reveals Hidden Associations with Chronic Diseases.</title>
        <authorList>
            <person name="Tisza M.J."/>
            <person name="Buck C.B."/>
        </authorList>
    </citation>
    <scope>NUCLEOTIDE SEQUENCE</scope>
    <source>
        <strain evidence="1">CtJ3t72</strain>
    </source>
</reference>
<dbReference type="EMBL" id="BK015698">
    <property type="protein sequence ID" value="DAE20629.1"/>
    <property type="molecule type" value="Genomic_DNA"/>
</dbReference>
<sequence length="80" mass="9158">MLRRLFEETAMVEGIKLLDSASAAKYLGVGRNTLFTLKKDPEFPAPVKLYKGQKKLLWAPEALDRFVELKARKTFEEARS</sequence>
<organism evidence="1">
    <name type="scientific">Siphoviridae sp. ctJ3t72</name>
    <dbReference type="NCBI Taxonomy" id="2826240"/>
    <lineage>
        <taxon>Viruses</taxon>
        <taxon>Duplodnaviria</taxon>
        <taxon>Heunggongvirae</taxon>
        <taxon>Uroviricota</taxon>
        <taxon>Caudoviricetes</taxon>
    </lineage>
</organism>
<accession>A0A8S5QPE3</accession>
<proteinExistence type="predicted"/>
<protein>
    <submittedName>
        <fullName evidence="1">Pyocin activator protein PrtN</fullName>
    </submittedName>
</protein>